<proteinExistence type="predicted"/>
<dbReference type="EMBL" id="WBMP01000009">
    <property type="protein sequence ID" value="KAE8545342.1"/>
    <property type="molecule type" value="Genomic_DNA"/>
</dbReference>
<protein>
    <recommendedName>
        <fullName evidence="3">Lipoprotein</fullName>
    </recommendedName>
</protein>
<evidence type="ECO:0000313" key="1">
    <source>
        <dbReference type="EMBL" id="KAE8545342.1"/>
    </source>
</evidence>
<sequence>MKQLWFLVALVLAGCAQTPVSLGQNVTLKPWQSSKAIESVRFGADSSGGDLEFCVAKSVVNPSVSFADSADSFFGAYTGTYYHDTDTETVSGGSVIQHSSERGVIAVGVTSYEVSALVKRYVRFQLSATDSEYEFSNLEQVQAYSGAAPNTGFHPVGAFSGANPELALKALQRISANIDRCRSS</sequence>
<name>A0A833JNX7_MARNT</name>
<evidence type="ECO:0008006" key="3">
    <source>
        <dbReference type="Google" id="ProtNLM"/>
    </source>
</evidence>
<evidence type="ECO:0000313" key="2">
    <source>
        <dbReference type="Proteomes" id="UP000469950"/>
    </source>
</evidence>
<comment type="caution">
    <text evidence="1">The sequence shown here is derived from an EMBL/GenBank/DDBJ whole genome shotgun (WGS) entry which is preliminary data.</text>
</comment>
<accession>A0A833JNX7</accession>
<dbReference type="AlphaFoldDB" id="A0A833JNX7"/>
<dbReference type="Proteomes" id="UP000469950">
    <property type="component" value="Unassembled WGS sequence"/>
</dbReference>
<organism evidence="1 2">
    <name type="scientific">Marinobacter nauticus</name>
    <name type="common">Marinobacter hydrocarbonoclasticus</name>
    <name type="synonym">Marinobacter aquaeolei</name>
    <dbReference type="NCBI Taxonomy" id="2743"/>
    <lineage>
        <taxon>Bacteria</taxon>
        <taxon>Pseudomonadati</taxon>
        <taxon>Pseudomonadota</taxon>
        <taxon>Gammaproteobacteria</taxon>
        <taxon>Pseudomonadales</taxon>
        <taxon>Marinobacteraceae</taxon>
        <taxon>Marinobacter</taxon>
    </lineage>
</organism>
<reference evidence="1 2" key="1">
    <citation type="submission" date="2019-10" db="EMBL/GenBank/DDBJ databases">
        <title>Draft genome sequence of Marinobacter hydrocarbonoclasticus NCT7M from the microbiome of the marine copepod.</title>
        <authorList>
            <person name="Nuttall R."/>
            <person name="Sharma G."/>
            <person name="Moisander P."/>
        </authorList>
    </citation>
    <scope>NUCLEOTIDE SEQUENCE [LARGE SCALE GENOMIC DNA]</scope>
    <source>
        <strain evidence="1 2">NCT7M</strain>
    </source>
</reference>
<gene>
    <name evidence="1" type="ORF">F6453_2314</name>
</gene>